<feature type="transmembrane region" description="Helical" evidence="8">
    <location>
        <begin position="42"/>
        <end position="66"/>
    </location>
</feature>
<dbReference type="InterPro" id="IPR001757">
    <property type="entry name" value="P_typ_ATPase"/>
</dbReference>
<protein>
    <recommendedName>
        <fullName evidence="6">P-type Zn(2+) transporter</fullName>
        <ecNumber evidence="6">7.2.2.12</ecNumber>
    </recommendedName>
</protein>
<dbReference type="AlphaFoldDB" id="A0AAJ4N893"/>
<dbReference type="GO" id="GO:0016463">
    <property type="term" value="F:P-type zinc transporter activity"/>
    <property type="evidence" value="ECO:0007669"/>
    <property type="project" value="UniProtKB-EC"/>
</dbReference>
<dbReference type="InterPro" id="IPR023298">
    <property type="entry name" value="ATPase_P-typ_TM_dom_sf"/>
</dbReference>
<evidence type="ECO:0000256" key="8">
    <source>
        <dbReference type="RuleBase" id="RU362081"/>
    </source>
</evidence>
<evidence type="ECO:0000256" key="4">
    <source>
        <dbReference type="ARBA" id="ARBA00022989"/>
    </source>
</evidence>
<feature type="transmembrane region" description="Helical" evidence="8">
    <location>
        <begin position="556"/>
        <end position="574"/>
    </location>
</feature>
<dbReference type="InterPro" id="IPR023299">
    <property type="entry name" value="ATPase_P-typ_cyto_dom_N"/>
</dbReference>
<evidence type="ECO:0000313" key="11">
    <source>
        <dbReference type="Proteomes" id="UP000663946"/>
    </source>
</evidence>
<dbReference type="Gene3D" id="3.40.50.1000">
    <property type="entry name" value="HAD superfamily/HAD-like"/>
    <property type="match status" value="1"/>
</dbReference>
<evidence type="ECO:0000256" key="1">
    <source>
        <dbReference type="ARBA" id="ARBA00004370"/>
    </source>
</evidence>
<accession>A0AAJ4N893</accession>
<dbReference type="InterPro" id="IPR008250">
    <property type="entry name" value="ATPase_P-typ_transduc_dom_A_sf"/>
</dbReference>
<keyword evidence="8" id="KW-0479">Metal-binding</keyword>
<feature type="transmembrane region" description="Helical" evidence="8">
    <location>
        <begin position="230"/>
        <end position="250"/>
    </location>
</feature>
<comment type="similarity">
    <text evidence="2 8">Belongs to the cation transport ATPase (P-type) (TC 3.A.3) family. Type IB subfamily.</text>
</comment>
<dbReference type="GO" id="GO:0016887">
    <property type="term" value="F:ATP hydrolysis activity"/>
    <property type="evidence" value="ECO:0007669"/>
    <property type="project" value="InterPro"/>
</dbReference>
<dbReference type="InterPro" id="IPR036412">
    <property type="entry name" value="HAD-like_sf"/>
</dbReference>
<dbReference type="GO" id="GO:0005886">
    <property type="term" value="C:plasma membrane"/>
    <property type="evidence" value="ECO:0007669"/>
    <property type="project" value="UniProtKB-SubCell"/>
</dbReference>
<feature type="domain" description="P-type ATPase A" evidence="9">
    <location>
        <begin position="91"/>
        <end position="189"/>
    </location>
</feature>
<keyword evidence="3 8" id="KW-0812">Transmembrane</keyword>
<dbReference type="RefSeq" id="WP_076846213.1">
    <property type="nucleotide sequence ID" value="NZ_CP049218.1"/>
</dbReference>
<evidence type="ECO:0000313" key="10">
    <source>
        <dbReference type="EMBL" id="QTG16826.1"/>
    </source>
</evidence>
<dbReference type="SUPFAM" id="SSF81665">
    <property type="entry name" value="Calcium ATPase, transmembrane domain M"/>
    <property type="match status" value="1"/>
</dbReference>
<keyword evidence="8" id="KW-1003">Cell membrane</keyword>
<dbReference type="Gene3D" id="3.40.1110.10">
    <property type="entry name" value="Calcium-transporting ATPase, cytoplasmic domain N"/>
    <property type="match status" value="1"/>
</dbReference>
<name>A0AAJ4N893_AGRTU</name>
<feature type="transmembrane region" description="Helical" evidence="8">
    <location>
        <begin position="205"/>
        <end position="224"/>
    </location>
</feature>
<dbReference type="PROSITE" id="PS00154">
    <property type="entry name" value="ATPASE_E1_E2"/>
    <property type="match status" value="1"/>
</dbReference>
<comment type="catalytic activity">
    <reaction evidence="7">
        <text>Zn(2+)(in) + ATP + H2O = Zn(2+)(out) + ADP + phosphate + H(+)</text>
        <dbReference type="Rhea" id="RHEA:20621"/>
        <dbReference type="ChEBI" id="CHEBI:15377"/>
        <dbReference type="ChEBI" id="CHEBI:15378"/>
        <dbReference type="ChEBI" id="CHEBI:29105"/>
        <dbReference type="ChEBI" id="CHEBI:30616"/>
        <dbReference type="ChEBI" id="CHEBI:43474"/>
        <dbReference type="ChEBI" id="CHEBI:456216"/>
        <dbReference type="EC" id="7.2.2.12"/>
    </reaction>
</comment>
<evidence type="ECO:0000256" key="6">
    <source>
        <dbReference type="ARBA" id="ARBA00039097"/>
    </source>
</evidence>
<dbReference type="PRINTS" id="PR00119">
    <property type="entry name" value="CATATPASE"/>
</dbReference>
<dbReference type="GO" id="GO:0046872">
    <property type="term" value="F:metal ion binding"/>
    <property type="evidence" value="ECO:0007669"/>
    <property type="project" value="UniProtKB-KW"/>
</dbReference>
<dbReference type="Pfam" id="PF00122">
    <property type="entry name" value="E1-E2_ATPase"/>
    <property type="match status" value="1"/>
</dbReference>
<comment type="subcellular location">
    <subcellularLocation>
        <location evidence="8">Cell membrane</location>
    </subcellularLocation>
    <subcellularLocation>
        <location evidence="1">Membrane</location>
    </subcellularLocation>
</comment>
<keyword evidence="8" id="KW-0067">ATP-binding</keyword>
<dbReference type="SUPFAM" id="SSF56784">
    <property type="entry name" value="HAD-like"/>
    <property type="match status" value="1"/>
</dbReference>
<dbReference type="PANTHER" id="PTHR48085">
    <property type="entry name" value="CADMIUM/ZINC-TRANSPORTING ATPASE HMA2-RELATED"/>
    <property type="match status" value="1"/>
</dbReference>
<dbReference type="EC" id="7.2.2.12" evidence="6"/>
<reference evidence="10" key="1">
    <citation type="submission" date="2020-02" db="EMBL/GenBank/DDBJ databases">
        <title>Unexpected conservation and global transmission of agrobacterial virulence plasmids.</title>
        <authorList>
            <person name="Weisberg A.J."/>
            <person name="Davis E.W. II"/>
            <person name="Tabima J.R."/>
            <person name="Belcher M.S."/>
            <person name="Miller M."/>
            <person name="Kuo C.-H."/>
            <person name="Loper J.E."/>
            <person name="Grunwald N.J."/>
            <person name="Putnam M.L."/>
            <person name="Chang J.H."/>
        </authorList>
    </citation>
    <scope>NUCLEOTIDE SEQUENCE</scope>
    <source>
        <strain evidence="10">Q15/94</strain>
        <plasmid evidence="10">pQ15_94_1</plasmid>
    </source>
</reference>
<keyword evidence="4 8" id="KW-1133">Transmembrane helix</keyword>
<dbReference type="NCBIfam" id="TIGR01525">
    <property type="entry name" value="ATPase-IB_hvy"/>
    <property type="match status" value="1"/>
</dbReference>
<feature type="transmembrane region" description="Helical" evidence="8">
    <location>
        <begin position="7"/>
        <end position="30"/>
    </location>
</feature>
<dbReference type="GO" id="GO:0005524">
    <property type="term" value="F:ATP binding"/>
    <property type="evidence" value="ECO:0007669"/>
    <property type="project" value="UniProtKB-UniRule"/>
</dbReference>
<dbReference type="EMBL" id="CP049218">
    <property type="protein sequence ID" value="QTG16826.1"/>
    <property type="molecule type" value="Genomic_DNA"/>
</dbReference>
<dbReference type="InterPro" id="IPR059000">
    <property type="entry name" value="ATPase_P-type_domA"/>
</dbReference>
<dbReference type="Gene3D" id="2.70.150.10">
    <property type="entry name" value="Calcium-transporting ATPase, cytoplasmic transduction domain A"/>
    <property type="match status" value="1"/>
</dbReference>
<evidence type="ECO:0000256" key="2">
    <source>
        <dbReference type="ARBA" id="ARBA00006024"/>
    </source>
</evidence>
<dbReference type="InterPro" id="IPR027256">
    <property type="entry name" value="P-typ_ATPase_IB"/>
</dbReference>
<organism evidence="10 11">
    <name type="scientific">Agrobacterium tumefaciens</name>
    <dbReference type="NCBI Taxonomy" id="358"/>
    <lineage>
        <taxon>Bacteria</taxon>
        <taxon>Pseudomonadati</taxon>
        <taxon>Pseudomonadota</taxon>
        <taxon>Alphaproteobacteria</taxon>
        <taxon>Hyphomicrobiales</taxon>
        <taxon>Rhizobiaceae</taxon>
        <taxon>Rhizobium/Agrobacterium group</taxon>
        <taxon>Agrobacterium</taxon>
        <taxon>Agrobacterium tumefaciens complex</taxon>
    </lineage>
</organism>
<dbReference type="GO" id="GO:0015086">
    <property type="term" value="F:cadmium ion transmembrane transporter activity"/>
    <property type="evidence" value="ECO:0007669"/>
    <property type="project" value="TreeGrafter"/>
</dbReference>
<keyword evidence="5 8" id="KW-0472">Membrane</keyword>
<dbReference type="SUPFAM" id="SSF81653">
    <property type="entry name" value="Calcium ATPase, transduction domain A"/>
    <property type="match status" value="1"/>
</dbReference>
<keyword evidence="10" id="KW-0614">Plasmid</keyword>
<geneLocation type="plasmid" evidence="10 11">
    <name>pQ15_94_1</name>
</geneLocation>
<dbReference type="Proteomes" id="UP000663946">
    <property type="component" value="Plasmid pQ15_94_1"/>
</dbReference>
<dbReference type="NCBIfam" id="TIGR01494">
    <property type="entry name" value="ATPase_P-type"/>
    <property type="match status" value="1"/>
</dbReference>
<evidence type="ECO:0000259" key="9">
    <source>
        <dbReference type="Pfam" id="PF00122"/>
    </source>
</evidence>
<feature type="transmembrane region" description="Helical" evidence="8">
    <location>
        <begin position="531"/>
        <end position="550"/>
    </location>
</feature>
<gene>
    <name evidence="10" type="primary">cadA</name>
    <name evidence="10" type="ORF">G6M86_25975</name>
</gene>
<evidence type="ECO:0000256" key="5">
    <source>
        <dbReference type="ARBA" id="ARBA00023136"/>
    </source>
</evidence>
<evidence type="ECO:0000256" key="3">
    <source>
        <dbReference type="ARBA" id="ARBA00022692"/>
    </source>
</evidence>
<sequence>MLGGFNVVYDTALIATTILVILALTGQIFVSLRRKEFGLDTIALLSMSSALIFGEHLAAAVVALMYSGGQYLESIAEGRARRDMTALLQRAPRLATRRRGENLEEITIEAVETGDRLVVRRGDIVPADGALAEDAVLDEAALTGEALPVNRKRGQPVMSGSANAGNLFEMIVTKPASESTYAGIIRLVEAAHNSKAHMSRLADRYALAFLLTTLSIAGLAWLLSGDPVRAVAVLVVATPCPLILAVPMAWTAGMSRAASAGLIVKGADILEKLGQVRTLVLDKTGTLTDGQPHLAVINALADENHLLGLIASLDQGSNHVAARAVVAAALDRGLALTPPTHVSEKPGEGISGTIGCTQVAIGGLNYIASKVADVPTLGQAEVMTAAIAVDGKFAGTLLFSDALREGAGEALAELKRLGLNRIILATGDRADVARRIAEGLPLDEIRAELTPLQKIELVQKEVRQAPTMMVGDGVNDAPALAAADIGLAMGLHGSAAAVEAADAVLLAERLERIGDGVRIARDCRRIAMQSVVAGIGLSVAAMTVASFGYLRPVEGAIVQEVIDVAVVLNALRALRIRRWLIRAKAPIVAV</sequence>
<dbReference type="InterPro" id="IPR018303">
    <property type="entry name" value="ATPase_P-typ_P_site"/>
</dbReference>
<dbReference type="Pfam" id="PF00702">
    <property type="entry name" value="Hydrolase"/>
    <property type="match status" value="1"/>
</dbReference>
<evidence type="ECO:0000256" key="7">
    <source>
        <dbReference type="ARBA" id="ARBA00047308"/>
    </source>
</evidence>
<proteinExistence type="inferred from homology"/>
<dbReference type="NCBIfam" id="TIGR01512">
    <property type="entry name" value="ATPase-IB2_Cd"/>
    <property type="match status" value="1"/>
</dbReference>
<dbReference type="InterPro" id="IPR023214">
    <property type="entry name" value="HAD_sf"/>
</dbReference>
<keyword evidence="8" id="KW-0547">Nucleotide-binding</keyword>
<dbReference type="PANTHER" id="PTHR48085:SF5">
    <property type="entry name" value="CADMIUM_ZINC-TRANSPORTING ATPASE HMA4-RELATED"/>
    <property type="match status" value="1"/>
</dbReference>
<dbReference type="InterPro" id="IPR051014">
    <property type="entry name" value="Cation_Transport_ATPase_IB"/>
</dbReference>